<proteinExistence type="predicted"/>
<dbReference type="Gene3D" id="1.25.40.390">
    <property type="match status" value="1"/>
</dbReference>
<dbReference type="Proteomes" id="UP000184406">
    <property type="component" value="Unassembled WGS sequence"/>
</dbReference>
<dbReference type="OrthoDB" id="725917at2"/>
<dbReference type="InterPro" id="IPR041662">
    <property type="entry name" value="SusD-like_2"/>
</dbReference>
<dbReference type="Pfam" id="PF12771">
    <property type="entry name" value="SusD-like_2"/>
    <property type="match status" value="1"/>
</dbReference>
<name>A0A1M5GW63_9FLAO</name>
<dbReference type="EMBL" id="FQUX01000012">
    <property type="protein sequence ID" value="SHG07662.1"/>
    <property type="molecule type" value="Genomic_DNA"/>
</dbReference>
<accession>A0A1M5GW63</accession>
<dbReference type="RefSeq" id="WP_072865363.1">
    <property type="nucleotide sequence ID" value="NZ_FQUX01000012.1"/>
</dbReference>
<protein>
    <submittedName>
        <fullName evidence="1">Starch-binding associating with outer membrane</fullName>
    </submittedName>
</protein>
<keyword evidence="2" id="KW-1185">Reference proteome</keyword>
<reference evidence="2" key="1">
    <citation type="submission" date="2016-11" db="EMBL/GenBank/DDBJ databases">
        <authorList>
            <person name="Varghese N."/>
            <person name="Submissions S."/>
        </authorList>
    </citation>
    <scope>NUCLEOTIDE SEQUENCE [LARGE SCALE GENOMIC DNA]</scope>
    <source>
        <strain evidence="2">DSM 17539</strain>
    </source>
</reference>
<sequence length="566" mass="63197">MKNIFKINLKSRTMFAVALVSLLFYNCSDYLDVNTDPNNPTTAPLDQLLTDTERNFNLITEFRVYMAEELSAYVHQFTFREEQDQYGTRQDNTDIQNSWDVAYSVITEADIIIEQGTAEEEMIIVGMAKVLKGYTATIIADIWGDAPYSEASKLATGIVSPVFDDQTAIYENALALIDEGLANINSGQGSNPGTQDLFYSGSISKWNKFVNTLKLKLYNEIRLSSLFNAGKLNALIAADNFMASSADDFEFPYSTTQSPAEERNPLFRTTYTTGQTSHYASPWFYEILKGWNPNIHNGLEDPRLPYYFFNQLTPGQLPPDVGDPTTGDPKADYWDRNTGFHTIRFGSVSPNRDFASRESSTYPGIYPAGGRYDDGEGGDADVNSGTGAAPHRMLTYHESLFIMAELIQANVISGDARTVLEDAMTAAFKKVDVVVANSETDQTVPKLEGTTAVADFIDGVLAEYDAASEAKKMEIIMTQKWVSTFGDPFDQYNDYRRTGYPVLANPNGPSPEYQLDNGDEWPLNDSETTLTRPYQVSLFWPQAELNVNENAPAQKDATTYKIFWDN</sequence>
<gene>
    <name evidence="1" type="ORF">SAMN03080594_11238</name>
</gene>
<evidence type="ECO:0000313" key="1">
    <source>
        <dbReference type="EMBL" id="SHG07662.1"/>
    </source>
</evidence>
<dbReference type="InterPro" id="IPR011990">
    <property type="entry name" value="TPR-like_helical_dom_sf"/>
</dbReference>
<organism evidence="1 2">
    <name type="scientific">Arenibacter palladensis</name>
    <dbReference type="NCBI Taxonomy" id="237373"/>
    <lineage>
        <taxon>Bacteria</taxon>
        <taxon>Pseudomonadati</taxon>
        <taxon>Bacteroidota</taxon>
        <taxon>Flavobacteriia</taxon>
        <taxon>Flavobacteriales</taxon>
        <taxon>Flavobacteriaceae</taxon>
        <taxon>Arenibacter</taxon>
    </lineage>
</organism>
<dbReference type="AlphaFoldDB" id="A0A1M5GW63"/>
<dbReference type="SUPFAM" id="SSF48452">
    <property type="entry name" value="TPR-like"/>
    <property type="match status" value="1"/>
</dbReference>
<evidence type="ECO:0000313" key="2">
    <source>
        <dbReference type="Proteomes" id="UP000184406"/>
    </source>
</evidence>